<accession>A0A8J7TU59</accession>
<evidence type="ECO:0000256" key="10">
    <source>
        <dbReference type="ARBA" id="ARBA00023098"/>
    </source>
</evidence>
<dbReference type="AlphaFoldDB" id="A0A8J7TU59"/>
<evidence type="ECO:0000313" key="13">
    <source>
        <dbReference type="EMBL" id="MBN9413590.1"/>
    </source>
</evidence>
<gene>
    <name evidence="13" type="ORF">J0H12_06690</name>
</gene>
<keyword evidence="8" id="KW-0378">Hydrolase</keyword>
<comment type="similarity">
    <text evidence="4">Belongs to the phospholipase D family.</text>
</comment>
<reference evidence="13" key="1">
    <citation type="submission" date="2021-02" db="EMBL/GenBank/DDBJ databases">
        <title>Thiocyanate and organic carbon inputs drive convergent selection for specific autotrophic Afipia and Thiobacillus strains within complex microbiomes.</title>
        <authorList>
            <person name="Huddy R.J."/>
            <person name="Sachdeva R."/>
            <person name="Kadzinga F."/>
            <person name="Kantor R.S."/>
            <person name="Harrison S.T.L."/>
            <person name="Banfield J.F."/>
        </authorList>
    </citation>
    <scope>NUCLEOTIDE SEQUENCE</scope>
    <source>
        <strain evidence="13">SCN18_10_11_15_R4_P_38_20</strain>
    </source>
</reference>
<evidence type="ECO:0000256" key="9">
    <source>
        <dbReference type="ARBA" id="ARBA00022963"/>
    </source>
</evidence>
<protein>
    <recommendedName>
        <fullName evidence="6">Phospholipase D</fullName>
        <ecNumber evidence="5">3.1.4.4</ecNumber>
    </recommendedName>
    <alternativeName>
        <fullName evidence="11">Choline phosphatase</fullName>
    </alternativeName>
</protein>
<keyword evidence="10" id="KW-0443">Lipid metabolism</keyword>
<comment type="caution">
    <text evidence="13">The sequence shown here is derived from an EMBL/GenBank/DDBJ whole genome shotgun (WGS) entry which is preliminary data.</text>
</comment>
<evidence type="ECO:0000256" key="2">
    <source>
        <dbReference type="ARBA" id="ARBA00003145"/>
    </source>
</evidence>
<evidence type="ECO:0000256" key="11">
    <source>
        <dbReference type="ARBA" id="ARBA00029594"/>
    </source>
</evidence>
<dbReference type="Gene3D" id="3.30.870.10">
    <property type="entry name" value="Endonuclease Chain A"/>
    <property type="match status" value="1"/>
</dbReference>
<dbReference type="Proteomes" id="UP000664414">
    <property type="component" value="Unassembled WGS sequence"/>
</dbReference>
<dbReference type="CDD" id="cd09170">
    <property type="entry name" value="PLDc_Nuc"/>
    <property type="match status" value="1"/>
</dbReference>
<dbReference type="InterPro" id="IPR051406">
    <property type="entry name" value="PLD_domain"/>
</dbReference>
<dbReference type="EC" id="3.1.4.4" evidence="5"/>
<proteinExistence type="inferred from homology"/>
<comment type="catalytic activity">
    <reaction evidence="1">
        <text>a 1,2-diacyl-sn-glycero-3-phosphocholine + H2O = a 1,2-diacyl-sn-glycero-3-phosphate + choline + H(+)</text>
        <dbReference type="Rhea" id="RHEA:14445"/>
        <dbReference type="ChEBI" id="CHEBI:15354"/>
        <dbReference type="ChEBI" id="CHEBI:15377"/>
        <dbReference type="ChEBI" id="CHEBI:15378"/>
        <dbReference type="ChEBI" id="CHEBI:57643"/>
        <dbReference type="ChEBI" id="CHEBI:58608"/>
        <dbReference type="EC" id="3.1.4.4"/>
    </reaction>
</comment>
<dbReference type="PANTHER" id="PTHR43856">
    <property type="entry name" value="CARDIOLIPIN HYDROLASE"/>
    <property type="match status" value="1"/>
</dbReference>
<evidence type="ECO:0000256" key="4">
    <source>
        <dbReference type="ARBA" id="ARBA00008664"/>
    </source>
</evidence>
<dbReference type="GO" id="GO:0016891">
    <property type="term" value="F:RNA endonuclease activity producing 5'-phosphomonoesters, hydrolytic mechanism"/>
    <property type="evidence" value="ECO:0007669"/>
    <property type="project" value="TreeGrafter"/>
</dbReference>
<dbReference type="PROSITE" id="PS50035">
    <property type="entry name" value="PLD"/>
    <property type="match status" value="1"/>
</dbReference>
<evidence type="ECO:0000256" key="7">
    <source>
        <dbReference type="ARBA" id="ARBA00022525"/>
    </source>
</evidence>
<dbReference type="Pfam" id="PF13091">
    <property type="entry name" value="PLDc_2"/>
    <property type="match status" value="1"/>
</dbReference>
<feature type="domain" description="PLD phosphodiesterase" evidence="12">
    <location>
        <begin position="142"/>
        <end position="169"/>
    </location>
</feature>
<evidence type="ECO:0000313" key="14">
    <source>
        <dbReference type="Proteomes" id="UP000664414"/>
    </source>
</evidence>
<evidence type="ECO:0000256" key="8">
    <source>
        <dbReference type="ARBA" id="ARBA00022801"/>
    </source>
</evidence>
<dbReference type="InterPro" id="IPR025202">
    <property type="entry name" value="PLD-like_dom"/>
</dbReference>
<comment type="subcellular location">
    <subcellularLocation>
        <location evidence="3">Secreted</location>
    </subcellularLocation>
</comment>
<evidence type="ECO:0000256" key="3">
    <source>
        <dbReference type="ARBA" id="ARBA00004613"/>
    </source>
</evidence>
<dbReference type="GO" id="GO:0016042">
    <property type="term" value="P:lipid catabolic process"/>
    <property type="evidence" value="ECO:0007669"/>
    <property type="project" value="UniProtKB-KW"/>
</dbReference>
<evidence type="ECO:0000256" key="1">
    <source>
        <dbReference type="ARBA" id="ARBA00000798"/>
    </source>
</evidence>
<evidence type="ECO:0000256" key="6">
    <source>
        <dbReference type="ARBA" id="ARBA00018392"/>
    </source>
</evidence>
<comment type="function">
    <text evidence="2">Could be a virulence factor.</text>
</comment>
<dbReference type="SUPFAM" id="SSF56024">
    <property type="entry name" value="Phospholipase D/nuclease"/>
    <property type="match status" value="1"/>
</dbReference>
<name>A0A8J7TU59_9PROT</name>
<sequence length="226" mass="25450">MACNLTQLKDKSMLSFLKKKFSFSLLIICFSGALLNSCVVTNEPQPIVAVTSLTEEKPIIDVCFSPEGNCQSIILSLINNAKAEILVQSYSFTSQNIANALIKAHQRGTKVEILFDRSQLTARHSQIHKMRKAGIEAFVDLVPGIAHNKVMIIDEELVITGSYNFTHAAETRNAENLLIIKDLPTVKVYKRNWENRYQRAKDLNLQDGITKKLIMHKKPIKPKLTL</sequence>
<keyword evidence="9" id="KW-0442">Lipid degradation</keyword>
<dbReference type="SMART" id="SM00155">
    <property type="entry name" value="PLDc"/>
    <property type="match status" value="1"/>
</dbReference>
<keyword evidence="7" id="KW-0964">Secreted</keyword>
<dbReference type="InterPro" id="IPR001736">
    <property type="entry name" value="PLipase_D/transphosphatidylase"/>
</dbReference>
<dbReference type="GO" id="GO:0004630">
    <property type="term" value="F:phospholipase D activity"/>
    <property type="evidence" value="ECO:0007669"/>
    <property type="project" value="UniProtKB-EC"/>
</dbReference>
<dbReference type="GO" id="GO:0005576">
    <property type="term" value="C:extracellular region"/>
    <property type="evidence" value="ECO:0007669"/>
    <property type="project" value="UniProtKB-SubCell"/>
</dbReference>
<dbReference type="GO" id="GO:0006793">
    <property type="term" value="P:phosphorus metabolic process"/>
    <property type="evidence" value="ECO:0007669"/>
    <property type="project" value="UniProtKB-ARBA"/>
</dbReference>
<organism evidence="13 14">
    <name type="scientific">Candidatus Paracaedimonas acanthamoebae</name>
    <dbReference type="NCBI Taxonomy" id="244581"/>
    <lineage>
        <taxon>Bacteria</taxon>
        <taxon>Pseudomonadati</taxon>
        <taxon>Pseudomonadota</taxon>
        <taxon>Alphaproteobacteria</taxon>
        <taxon>Holosporales</taxon>
        <taxon>Caedimonadaceae</taxon>
        <taxon>Candidatus Paracaedimonas</taxon>
    </lineage>
</organism>
<dbReference type="PANTHER" id="PTHR43856:SF1">
    <property type="entry name" value="MITOCHONDRIAL CARDIOLIPIN HYDROLASE"/>
    <property type="match status" value="1"/>
</dbReference>
<dbReference type="EMBL" id="JAFKGL010000028">
    <property type="protein sequence ID" value="MBN9413590.1"/>
    <property type="molecule type" value="Genomic_DNA"/>
</dbReference>
<evidence type="ECO:0000259" key="12">
    <source>
        <dbReference type="PROSITE" id="PS50035"/>
    </source>
</evidence>
<evidence type="ECO:0000256" key="5">
    <source>
        <dbReference type="ARBA" id="ARBA00012027"/>
    </source>
</evidence>